<evidence type="ECO:0000313" key="1">
    <source>
        <dbReference type="EMBL" id="EGF27724.1"/>
    </source>
</evidence>
<gene>
    <name evidence="1" type="ORF">RBWH47_03664</name>
</gene>
<name>F2ARA6_RHOBT</name>
<comment type="caution">
    <text evidence="1">The sequence shown here is derived from an EMBL/GenBank/DDBJ whole genome shotgun (WGS) entry which is preliminary data.</text>
</comment>
<dbReference type="EMBL" id="AFAR01000126">
    <property type="protein sequence ID" value="EGF27724.1"/>
    <property type="molecule type" value="Genomic_DNA"/>
</dbReference>
<sequence>MPDPPDGNAGDLAAAHSLSRIRCIFVRLRHATCIFLQALSPLREQALSANIHFSLKANLDFDPMNPAFIQTVHGFTHPVIASKLLNRKQESGEAHETTTQLYREETARRLEENNCKAKRVTPVAKPN</sequence>
<reference evidence="1 2" key="1">
    <citation type="journal article" date="2013" name="Mar. Genomics">
        <title>Expression of sulfatases in Rhodopirellula baltica and the diversity of sulfatases in the genus Rhodopirellula.</title>
        <authorList>
            <person name="Wegner C.E."/>
            <person name="Richter-Heitmann T."/>
            <person name="Klindworth A."/>
            <person name="Klockow C."/>
            <person name="Richter M."/>
            <person name="Achstetter T."/>
            <person name="Glockner F.O."/>
            <person name="Harder J."/>
        </authorList>
    </citation>
    <scope>NUCLEOTIDE SEQUENCE [LARGE SCALE GENOMIC DNA]</scope>
    <source>
        <strain evidence="1 2">WH47</strain>
    </source>
</reference>
<dbReference type="AlphaFoldDB" id="F2ARA6"/>
<organism evidence="1 2">
    <name type="scientific">Rhodopirellula baltica WH47</name>
    <dbReference type="NCBI Taxonomy" id="991778"/>
    <lineage>
        <taxon>Bacteria</taxon>
        <taxon>Pseudomonadati</taxon>
        <taxon>Planctomycetota</taxon>
        <taxon>Planctomycetia</taxon>
        <taxon>Pirellulales</taxon>
        <taxon>Pirellulaceae</taxon>
        <taxon>Rhodopirellula</taxon>
    </lineage>
</organism>
<proteinExistence type="predicted"/>
<accession>F2ARA6</accession>
<protein>
    <submittedName>
        <fullName evidence="1">Uncharacterized protein</fullName>
    </submittedName>
</protein>
<dbReference type="Proteomes" id="UP000006222">
    <property type="component" value="Unassembled WGS sequence"/>
</dbReference>
<evidence type="ECO:0000313" key="2">
    <source>
        <dbReference type="Proteomes" id="UP000006222"/>
    </source>
</evidence>
<dbReference type="PATRIC" id="fig|991778.3.peg.2366"/>